<dbReference type="Gene3D" id="3.30.565.10">
    <property type="entry name" value="Histidine kinase-like ATPase, C-terminal domain"/>
    <property type="match status" value="1"/>
</dbReference>
<dbReference type="InterPro" id="IPR036097">
    <property type="entry name" value="HisK_dim/P_sf"/>
</dbReference>
<dbReference type="PANTHER" id="PTHR43065:SF50">
    <property type="entry name" value="HISTIDINE KINASE"/>
    <property type="match status" value="1"/>
</dbReference>
<dbReference type="EC" id="2.7.13.3" evidence="2"/>
<dbReference type="InterPro" id="IPR004358">
    <property type="entry name" value="Sig_transdc_His_kin-like_C"/>
</dbReference>
<feature type="domain" description="Histidine kinase" evidence="8">
    <location>
        <begin position="203"/>
        <end position="460"/>
    </location>
</feature>
<dbReference type="PROSITE" id="PS50109">
    <property type="entry name" value="HIS_KIN"/>
    <property type="match status" value="1"/>
</dbReference>
<dbReference type="PANTHER" id="PTHR43065">
    <property type="entry name" value="SENSOR HISTIDINE KINASE"/>
    <property type="match status" value="1"/>
</dbReference>
<keyword evidence="11" id="KW-1185">Reference proteome</keyword>
<dbReference type="InterPro" id="IPR036890">
    <property type="entry name" value="HATPase_C_sf"/>
</dbReference>
<reference evidence="10 11" key="1">
    <citation type="submission" date="2019-10" db="EMBL/GenBank/DDBJ databases">
        <title>Genomic and transcriptomic insights into the perfect genentic adaptation of a filamentous nitrogen-fixing cyanobacterium to rice fields.</title>
        <authorList>
            <person name="Chen Z."/>
        </authorList>
    </citation>
    <scope>NUCLEOTIDE SEQUENCE [LARGE SCALE GENOMIC DNA]</scope>
    <source>
        <strain evidence="10">CCNUC1</strain>
    </source>
</reference>
<evidence type="ECO:0000256" key="1">
    <source>
        <dbReference type="ARBA" id="ARBA00000085"/>
    </source>
</evidence>
<dbReference type="Pfam" id="PF02518">
    <property type="entry name" value="HATPase_c"/>
    <property type="match status" value="1"/>
</dbReference>
<dbReference type="Pfam" id="PF00072">
    <property type="entry name" value="Response_reg"/>
    <property type="match status" value="1"/>
</dbReference>
<evidence type="ECO:0000256" key="6">
    <source>
        <dbReference type="PROSITE-ProRule" id="PRU00169"/>
    </source>
</evidence>
<dbReference type="SUPFAM" id="SSF47384">
    <property type="entry name" value="Homodimeric domain of signal transducing histidine kinase"/>
    <property type="match status" value="1"/>
</dbReference>
<sequence length="476" mass="53845">MLSEKRSKGAILIVDDNPTNLEVLSDTLIADGFQVAVALDGETALEQLKYYRADLIILDIMMPGINGFETCKRLQANPLTCDIPVIFATALSDVNYKVTGLSLGAVDYITKPFQCEEVLARIQIHLKLHKMDKVLKKQNLLLKQEILQRQAAEKLLRKLNNELERRVHNRTVKLSEALQKLEQTQVQLVHSEKMSSLGRLVAGIAHEINNPMNFIYANLSYTKEYSQNLLTLLELCQKNLTSLPSEIQHYLKKIDFEYLQEDLPNILTSMEVGAERISQIVLSLRNFSRLDQADKKSVDIHEGIESTLLILEERLKGRADHQEIRVIREYGELLWIECYPSHLNQVFMNLLVNAIDALSEQNSQSFLINKIEPATIWIRTEISHQDWVTISISDNGAGIPADVQSKIFDPFFTTKPVGKGTGLGLSISYQIIVEKHQGQLICCSETGKRTEFIIKLPCKIASHQKSQVLELLSASN</sequence>
<evidence type="ECO:0000256" key="2">
    <source>
        <dbReference type="ARBA" id="ARBA00012438"/>
    </source>
</evidence>
<dbReference type="Pfam" id="PF00512">
    <property type="entry name" value="HisKA"/>
    <property type="match status" value="1"/>
</dbReference>
<dbReference type="InterPro" id="IPR003594">
    <property type="entry name" value="HATPase_dom"/>
</dbReference>
<accession>A0A5P8WDK0</accession>
<evidence type="ECO:0000259" key="8">
    <source>
        <dbReference type="PROSITE" id="PS50109"/>
    </source>
</evidence>
<dbReference type="InterPro" id="IPR005467">
    <property type="entry name" value="His_kinase_dom"/>
</dbReference>
<dbReference type="AlphaFoldDB" id="A0A5P8WDK0"/>
<keyword evidence="4 10" id="KW-0418">Kinase</keyword>
<dbReference type="SUPFAM" id="SSF55874">
    <property type="entry name" value="ATPase domain of HSP90 chaperone/DNA topoisomerase II/histidine kinase"/>
    <property type="match status" value="1"/>
</dbReference>
<feature type="domain" description="Response regulatory" evidence="9">
    <location>
        <begin position="10"/>
        <end position="126"/>
    </location>
</feature>
<name>A0A5P8WDK0_9NOSO</name>
<dbReference type="InterPro" id="IPR011006">
    <property type="entry name" value="CheY-like_superfamily"/>
</dbReference>
<dbReference type="SMART" id="SM00388">
    <property type="entry name" value="HisKA"/>
    <property type="match status" value="1"/>
</dbReference>
<dbReference type="Gene3D" id="1.10.287.130">
    <property type="match status" value="1"/>
</dbReference>
<dbReference type="RefSeq" id="WP_152591640.1">
    <property type="nucleotide sequence ID" value="NZ_CP045227.1"/>
</dbReference>
<evidence type="ECO:0000256" key="7">
    <source>
        <dbReference type="SAM" id="Coils"/>
    </source>
</evidence>
<evidence type="ECO:0000256" key="3">
    <source>
        <dbReference type="ARBA" id="ARBA00022553"/>
    </source>
</evidence>
<evidence type="ECO:0000256" key="5">
    <source>
        <dbReference type="ARBA" id="ARBA00023012"/>
    </source>
</evidence>
<dbReference type="KEGG" id="nsh:GXM_08322"/>
<gene>
    <name evidence="10" type="ORF">GXM_08322</name>
</gene>
<evidence type="ECO:0000256" key="4">
    <source>
        <dbReference type="ARBA" id="ARBA00022777"/>
    </source>
</evidence>
<organism evidence="10 11">
    <name type="scientific">Nostoc sphaeroides CCNUC1</name>
    <dbReference type="NCBI Taxonomy" id="2653204"/>
    <lineage>
        <taxon>Bacteria</taxon>
        <taxon>Bacillati</taxon>
        <taxon>Cyanobacteriota</taxon>
        <taxon>Cyanophyceae</taxon>
        <taxon>Nostocales</taxon>
        <taxon>Nostocaceae</taxon>
        <taxon>Nostoc</taxon>
    </lineage>
</organism>
<feature type="modified residue" description="4-aspartylphosphate" evidence="6">
    <location>
        <position position="59"/>
    </location>
</feature>
<comment type="catalytic activity">
    <reaction evidence="1">
        <text>ATP + protein L-histidine = ADP + protein N-phospho-L-histidine.</text>
        <dbReference type="EC" id="2.7.13.3"/>
    </reaction>
</comment>
<evidence type="ECO:0000313" key="10">
    <source>
        <dbReference type="EMBL" id="QFS50828.1"/>
    </source>
</evidence>
<dbReference type="InterPro" id="IPR001789">
    <property type="entry name" value="Sig_transdc_resp-reg_receiver"/>
</dbReference>
<dbReference type="SMART" id="SM00387">
    <property type="entry name" value="HATPase_c"/>
    <property type="match status" value="1"/>
</dbReference>
<feature type="coiled-coil region" evidence="7">
    <location>
        <begin position="142"/>
        <end position="169"/>
    </location>
</feature>
<dbReference type="Gene3D" id="3.40.50.2300">
    <property type="match status" value="1"/>
</dbReference>
<evidence type="ECO:0000313" key="11">
    <source>
        <dbReference type="Proteomes" id="UP000326678"/>
    </source>
</evidence>
<keyword evidence="7" id="KW-0175">Coiled coil</keyword>
<dbReference type="PRINTS" id="PR00344">
    <property type="entry name" value="BCTRLSENSOR"/>
</dbReference>
<dbReference type="EMBL" id="CP045227">
    <property type="protein sequence ID" value="QFS50828.1"/>
    <property type="molecule type" value="Genomic_DNA"/>
</dbReference>
<dbReference type="PROSITE" id="PS50110">
    <property type="entry name" value="RESPONSE_REGULATORY"/>
    <property type="match status" value="1"/>
</dbReference>
<proteinExistence type="predicted"/>
<keyword evidence="3 6" id="KW-0597">Phosphoprotein</keyword>
<dbReference type="GO" id="GO:0000155">
    <property type="term" value="F:phosphorelay sensor kinase activity"/>
    <property type="evidence" value="ECO:0007669"/>
    <property type="project" value="InterPro"/>
</dbReference>
<dbReference type="CDD" id="cd00082">
    <property type="entry name" value="HisKA"/>
    <property type="match status" value="1"/>
</dbReference>
<keyword evidence="5" id="KW-0902">Two-component regulatory system</keyword>
<dbReference type="CDD" id="cd19920">
    <property type="entry name" value="REC_PA4781-like"/>
    <property type="match status" value="1"/>
</dbReference>
<dbReference type="Proteomes" id="UP000326678">
    <property type="component" value="Chromosome Gxm2"/>
</dbReference>
<evidence type="ECO:0000259" key="9">
    <source>
        <dbReference type="PROSITE" id="PS50110"/>
    </source>
</evidence>
<dbReference type="InterPro" id="IPR003661">
    <property type="entry name" value="HisK_dim/P_dom"/>
</dbReference>
<protein>
    <recommendedName>
        <fullName evidence="2">histidine kinase</fullName>
        <ecNumber evidence="2">2.7.13.3</ecNumber>
    </recommendedName>
</protein>
<dbReference type="SUPFAM" id="SSF52172">
    <property type="entry name" value="CheY-like"/>
    <property type="match status" value="1"/>
</dbReference>
<dbReference type="SMART" id="SM00448">
    <property type="entry name" value="REC"/>
    <property type="match status" value="1"/>
</dbReference>
<keyword evidence="4 10" id="KW-0808">Transferase</keyword>